<dbReference type="Proteomes" id="UP000694620">
    <property type="component" value="Chromosome 18"/>
</dbReference>
<dbReference type="GeneID" id="114668378"/>
<reference evidence="4" key="2">
    <citation type="submission" date="2025-08" db="UniProtKB">
        <authorList>
            <consortium name="Ensembl"/>
        </authorList>
    </citation>
    <scope>IDENTIFICATION</scope>
</reference>
<protein>
    <submittedName>
        <fullName evidence="4">HPS4 biosis of lysosomal organelles complex 3 subunit 2</fullName>
    </submittedName>
</protein>
<evidence type="ECO:0000313" key="4">
    <source>
        <dbReference type="Ensembl" id="ENSECRP00000029583.1"/>
    </source>
</evidence>
<dbReference type="AlphaFoldDB" id="A0A8C4TA82"/>
<reference evidence="4" key="3">
    <citation type="submission" date="2025-09" db="UniProtKB">
        <authorList>
            <consortium name="Ensembl"/>
        </authorList>
    </citation>
    <scope>IDENTIFICATION</scope>
</reference>
<organism evidence="4 5">
    <name type="scientific">Erpetoichthys calabaricus</name>
    <name type="common">Rope fish</name>
    <name type="synonym">Calamoichthys calabaricus</name>
    <dbReference type="NCBI Taxonomy" id="27687"/>
    <lineage>
        <taxon>Eukaryota</taxon>
        <taxon>Metazoa</taxon>
        <taxon>Chordata</taxon>
        <taxon>Craniata</taxon>
        <taxon>Vertebrata</taxon>
        <taxon>Euteleostomi</taxon>
        <taxon>Actinopterygii</taxon>
        <taxon>Polypteriformes</taxon>
        <taxon>Polypteridae</taxon>
        <taxon>Erpetoichthys</taxon>
    </lineage>
</organism>
<accession>A0A8C4TA82</accession>
<feature type="domain" description="CCZ1/INTU/HSP4 first Longin" evidence="2">
    <location>
        <begin position="13"/>
        <end position="118"/>
    </location>
</feature>
<name>A0A8C4TA82_ERPCA</name>
<dbReference type="GO" id="GO:0005765">
    <property type="term" value="C:lysosomal membrane"/>
    <property type="evidence" value="ECO:0007669"/>
    <property type="project" value="TreeGrafter"/>
</dbReference>
<dbReference type="GO" id="GO:0005085">
    <property type="term" value="F:guanyl-nucleotide exchange factor activity"/>
    <property type="evidence" value="ECO:0007669"/>
    <property type="project" value="TreeGrafter"/>
</dbReference>
<dbReference type="Pfam" id="PF19031">
    <property type="entry name" value="Intu_longin_1"/>
    <property type="match status" value="1"/>
</dbReference>
<dbReference type="Pfam" id="PF19033">
    <property type="entry name" value="Intu_longin_3"/>
    <property type="match status" value="1"/>
</dbReference>
<dbReference type="PANTHER" id="PTHR14407:SF9">
    <property type="entry name" value="BLOC-3 COMPLEX MEMBER HPS4"/>
    <property type="match status" value="1"/>
</dbReference>
<dbReference type="GO" id="GO:0016192">
    <property type="term" value="P:vesicle-mediated transport"/>
    <property type="evidence" value="ECO:0007669"/>
    <property type="project" value="InterPro"/>
</dbReference>
<dbReference type="OrthoDB" id="16754at2759"/>
<dbReference type="GO" id="GO:0031085">
    <property type="term" value="C:BLOC-3 complex"/>
    <property type="evidence" value="ECO:0007669"/>
    <property type="project" value="TreeGrafter"/>
</dbReference>
<feature type="domain" description="CCZ1/INTU/HPS4 third Longin" evidence="3">
    <location>
        <begin position="626"/>
        <end position="725"/>
    </location>
</feature>
<dbReference type="GO" id="GO:0006605">
    <property type="term" value="P:protein targeting"/>
    <property type="evidence" value="ECO:0007669"/>
    <property type="project" value="TreeGrafter"/>
</dbReference>
<dbReference type="InterPro" id="IPR026091">
    <property type="entry name" value="HPS4"/>
</dbReference>
<evidence type="ECO:0000256" key="1">
    <source>
        <dbReference type="SAM" id="MobiDB-lite"/>
    </source>
</evidence>
<keyword evidence="5" id="KW-1185">Reference proteome</keyword>
<proteinExistence type="predicted"/>
<evidence type="ECO:0000313" key="5">
    <source>
        <dbReference type="Proteomes" id="UP000694620"/>
    </source>
</evidence>
<dbReference type="Ensembl" id="ENSECRT00000030211.1">
    <property type="protein sequence ID" value="ENSECRP00000029583.1"/>
    <property type="gene ID" value="ENSECRG00000020059.1"/>
</dbReference>
<evidence type="ECO:0000259" key="2">
    <source>
        <dbReference type="Pfam" id="PF19031"/>
    </source>
</evidence>
<gene>
    <name evidence="4" type="primary">HPS4</name>
</gene>
<dbReference type="PANTHER" id="PTHR14407">
    <property type="entry name" value="HERMANSKY-PUDLAK SYNDROME 4 PROTEIN LIGHT-EAR PROTEIN-RELATED"/>
    <property type="match status" value="1"/>
</dbReference>
<sequence>MAAQPSPDLKWCNFFFLYDGSKVKGEGDLTRAGICYFYPPQTLLDYQEVLCSQIAGVIQCVSDLSGSPPRLIKLRKMKFAIQLDGTFLWVLGCAVELPDISCTRFLKQLMGLFRFYHGTLQRTYQVSSPEELSSSWERYVEHIQSNTNDLQHVFGALRTVDRNKVEPLLLLKAALILQACQRCPLVTAGCILYKGRVVSSQLPPDIAARILVPSTANCSKVTEDDVRTEESEFVGVSTLPVFLTSIETIELEQHPVNHWNRTSPSLLQRSGMGRLRLSRTLSDTAASDDSIRQGDQLPRAQSLFESNLVASSAGLTFLEQVESSTEMDYLTFSSSSPSTPHKSNEFKAGMSVDHIMPTQDDEESTWPPSLGLETDRASESEGRKFDSPKEICDVSTENMENNTFLKGPQVTVKPGWDYQKQSINPNHFHDSKDNDSTLDTIMKMHAGDLEEKKLTESDIMEDELPEKVCNKHSGAKEHSQETESCKADSKLLDLGDTGPTVANVLELVEKQPNCSAETRVDNIILVSKNLIAEEDGEYREEEQDSTGCIWTTAEGESYDSHDNLVEMRLYLHCVKELTLCLLVRCEFIEDREAMEKVYHSSLASLNGLEVHLREMTSGEQPHAKGSYTFAHYDCIQDTLTTNLSLAGATRLQHTFVRAAALLHSDFTCNTSLHETIVRNASTAVYGIQNATQETFFQQLMAPQKNSGIPNPQDSAFSLPGKAKQKLLKHGVNLL</sequence>
<evidence type="ECO:0000259" key="3">
    <source>
        <dbReference type="Pfam" id="PF19033"/>
    </source>
</evidence>
<dbReference type="InterPro" id="IPR043989">
    <property type="entry name" value="CCZ1/INTU/HSP4_longin_3"/>
</dbReference>
<feature type="region of interest" description="Disordered" evidence="1">
    <location>
        <begin position="358"/>
        <end position="387"/>
    </location>
</feature>
<dbReference type="InterPro" id="IPR043987">
    <property type="entry name" value="CCZ1/INTU/HSP4_longin_1"/>
</dbReference>
<dbReference type="GO" id="GO:0031267">
    <property type="term" value="F:small GTPase binding"/>
    <property type="evidence" value="ECO:0007669"/>
    <property type="project" value="TreeGrafter"/>
</dbReference>
<dbReference type="RefSeq" id="XP_028679931.1">
    <property type="nucleotide sequence ID" value="XM_028824098.2"/>
</dbReference>
<dbReference type="GO" id="GO:0031410">
    <property type="term" value="C:cytoplasmic vesicle"/>
    <property type="evidence" value="ECO:0007669"/>
    <property type="project" value="TreeGrafter"/>
</dbReference>
<reference evidence="4" key="1">
    <citation type="submission" date="2021-06" db="EMBL/GenBank/DDBJ databases">
        <authorList>
            <consortium name="Wellcome Sanger Institute Data Sharing"/>
        </authorList>
    </citation>
    <scope>NUCLEOTIDE SEQUENCE [LARGE SCALE GENOMIC DNA]</scope>
</reference>
<feature type="compositionally biased region" description="Basic and acidic residues" evidence="1">
    <location>
        <begin position="373"/>
        <end position="387"/>
    </location>
</feature>
<dbReference type="GO" id="GO:1903232">
    <property type="term" value="P:melanosome assembly"/>
    <property type="evidence" value="ECO:0007669"/>
    <property type="project" value="TreeGrafter"/>
</dbReference>
<dbReference type="GeneTree" id="ENSGT00390000007349"/>